<sequence length="454" mass="49312">MGVGTLDISVCELTMVEGELMVEVKASYGDVFLGGQNYDNAIVQWLIDEFKKDHNGIDLSKDPMAYSRLVDAAEKAKIELSSSSTTEINLPYIMPVDGIPQHLVVTLTRAKFDQLTADITAKAIDCTSKAFEKANKKPSEIDSILLVGGSTRIPTVQDELKKAFDIKLESYLNPDEAVAIGAVTQANTLVGGASTTDILLLDVTSLAFGIETEGGLMAKMIEANTTIPTSKSEVFTTAADNQPVVSIKIYTGERPMVKDCKLLGEFNLSGIMPAPRGVPQIEVTFDIDANGILKVSAKDKATGKANNITITSSNSLSKEEIEQIKADAERFKAADEKQKAEIEELNSAESFAYMIKKTVDDKDLADKISDEDKKNATEKADALLEAVKSKNIDSVKTLKEDLEAYYKSISEKIYAQANAEQQSAQATNESAEQNSDNSQTSKDNVQDVDFEEVK</sequence>
<feature type="region of interest" description="Disordered" evidence="3">
    <location>
        <begin position="418"/>
        <end position="454"/>
    </location>
</feature>
<dbReference type="PROSITE" id="PS01036">
    <property type="entry name" value="HSP70_3"/>
    <property type="match status" value="1"/>
</dbReference>
<feature type="compositionally biased region" description="Low complexity" evidence="3">
    <location>
        <begin position="418"/>
        <end position="433"/>
    </location>
</feature>
<dbReference type="InterPro" id="IPR018181">
    <property type="entry name" value="Heat_shock_70_CS"/>
</dbReference>
<keyword evidence="1" id="KW-0547">Nucleotide-binding</keyword>
<dbReference type="SUPFAM" id="SSF100920">
    <property type="entry name" value="Heat shock protein 70kD (HSP70), peptide-binding domain"/>
    <property type="match status" value="1"/>
</dbReference>
<evidence type="ECO:0000256" key="3">
    <source>
        <dbReference type="SAM" id="MobiDB-lite"/>
    </source>
</evidence>
<dbReference type="InterPro" id="IPR029048">
    <property type="entry name" value="HSP70_C_sf"/>
</dbReference>
<proteinExistence type="predicted"/>
<name>A0ABZ0Z2W4_9CAUD</name>
<protein>
    <recommendedName>
        <fullName evidence="6">Chaperone protein DnaK</fullName>
    </recommendedName>
</protein>
<dbReference type="EMBL" id="OR769223">
    <property type="protein sequence ID" value="WQJ53498.1"/>
    <property type="molecule type" value="Genomic_DNA"/>
</dbReference>
<dbReference type="SUPFAM" id="SSF100934">
    <property type="entry name" value="Heat shock protein 70kD (HSP70), C-terminal subdomain"/>
    <property type="match status" value="1"/>
</dbReference>
<dbReference type="Gene3D" id="1.20.1270.10">
    <property type="match status" value="1"/>
</dbReference>
<dbReference type="InterPro" id="IPR043129">
    <property type="entry name" value="ATPase_NBD"/>
</dbReference>
<evidence type="ECO:0000256" key="1">
    <source>
        <dbReference type="ARBA" id="ARBA00022741"/>
    </source>
</evidence>
<evidence type="ECO:0008006" key="6">
    <source>
        <dbReference type="Google" id="ProtNLM"/>
    </source>
</evidence>
<evidence type="ECO:0000256" key="2">
    <source>
        <dbReference type="ARBA" id="ARBA00022840"/>
    </source>
</evidence>
<dbReference type="Proteomes" id="UP001358193">
    <property type="component" value="Segment"/>
</dbReference>
<dbReference type="Pfam" id="PF00012">
    <property type="entry name" value="HSP70"/>
    <property type="match status" value="1"/>
</dbReference>
<dbReference type="Gene3D" id="3.30.420.40">
    <property type="match status" value="1"/>
</dbReference>
<accession>A0ABZ0Z2W4</accession>
<feature type="compositionally biased region" description="Polar residues" evidence="3">
    <location>
        <begin position="434"/>
        <end position="443"/>
    </location>
</feature>
<keyword evidence="2" id="KW-0067">ATP-binding</keyword>
<organism evidence="4 5">
    <name type="scientific">phage Lak_Megaphage_Sonny</name>
    <dbReference type="NCBI Taxonomy" id="3109229"/>
    <lineage>
        <taxon>Viruses</taxon>
        <taxon>Duplodnaviria</taxon>
        <taxon>Heunggongvirae</taxon>
        <taxon>Uroviricota</taxon>
        <taxon>Caudoviricetes</taxon>
        <taxon>Caudoviricetes code 15 clade</taxon>
    </lineage>
</organism>
<keyword evidence="5" id="KW-1185">Reference proteome</keyword>
<evidence type="ECO:0000313" key="4">
    <source>
        <dbReference type="EMBL" id="WQJ53498.1"/>
    </source>
</evidence>
<evidence type="ECO:0000313" key="5">
    <source>
        <dbReference type="Proteomes" id="UP001358193"/>
    </source>
</evidence>
<dbReference type="InterPro" id="IPR029047">
    <property type="entry name" value="HSP70_peptide-bd_sf"/>
</dbReference>
<dbReference type="Gene3D" id="3.90.640.10">
    <property type="entry name" value="Actin, Chain A, domain 4"/>
    <property type="match status" value="1"/>
</dbReference>
<dbReference type="PANTHER" id="PTHR19375">
    <property type="entry name" value="HEAT SHOCK PROTEIN 70KDA"/>
    <property type="match status" value="1"/>
</dbReference>
<dbReference type="PRINTS" id="PR00301">
    <property type="entry name" value="HEATSHOCK70"/>
</dbReference>
<dbReference type="Gene3D" id="2.60.34.10">
    <property type="entry name" value="Substrate Binding Domain Of DNAk, Chain A, domain 1"/>
    <property type="match status" value="1"/>
</dbReference>
<reference evidence="4 5" key="1">
    <citation type="submission" date="2023-11" db="EMBL/GenBank/DDBJ databases">
        <authorList>
            <person name="Cook R."/>
            <person name="Crisci M."/>
            <person name="Pye H."/>
            <person name="Adriaenssens E."/>
            <person name="Santini J."/>
        </authorList>
    </citation>
    <scope>NUCLEOTIDE SEQUENCE [LARGE SCALE GENOMIC DNA]</scope>
    <source>
        <strain evidence="4">Lak_Megaphage_Sonny</strain>
    </source>
</reference>
<dbReference type="SUPFAM" id="SSF53067">
    <property type="entry name" value="Actin-like ATPase domain"/>
    <property type="match status" value="1"/>
</dbReference>
<dbReference type="InterPro" id="IPR013126">
    <property type="entry name" value="Hsp_70_fam"/>
</dbReference>